<accession>A0ABU1TUH5</accession>
<evidence type="ECO:0000313" key="2">
    <source>
        <dbReference type="Proteomes" id="UP001255185"/>
    </source>
</evidence>
<reference evidence="1 2" key="1">
    <citation type="submission" date="2023-07" db="EMBL/GenBank/DDBJ databases">
        <title>Sorghum-associated microbial communities from plants grown in Nebraska, USA.</title>
        <authorList>
            <person name="Schachtman D."/>
        </authorList>
    </citation>
    <scope>NUCLEOTIDE SEQUENCE [LARGE SCALE GENOMIC DNA]</scope>
    <source>
        <strain evidence="1 2">3773</strain>
    </source>
</reference>
<gene>
    <name evidence="1" type="ORF">J2X31_003554</name>
</gene>
<dbReference type="Proteomes" id="UP001255185">
    <property type="component" value="Unassembled WGS sequence"/>
</dbReference>
<name>A0ABU1TUH5_9FLAO</name>
<protein>
    <submittedName>
        <fullName evidence="1">Uncharacterized protein</fullName>
    </submittedName>
</protein>
<comment type="caution">
    <text evidence="1">The sequence shown here is derived from an EMBL/GenBank/DDBJ whole genome shotgun (WGS) entry which is preliminary data.</text>
</comment>
<organism evidence="1 2">
    <name type="scientific">Flavobacterium arsenatis</name>
    <dbReference type="NCBI Taxonomy" id="1484332"/>
    <lineage>
        <taxon>Bacteria</taxon>
        <taxon>Pseudomonadati</taxon>
        <taxon>Bacteroidota</taxon>
        <taxon>Flavobacteriia</taxon>
        <taxon>Flavobacteriales</taxon>
        <taxon>Flavobacteriaceae</taxon>
        <taxon>Flavobacterium</taxon>
    </lineage>
</organism>
<proteinExistence type="predicted"/>
<sequence length="67" mass="7846">MLDMGEGLPTYYRFDNFKVTALNSSSNTEEVLSNSFHLYPNPAVNRVTITNPHNTYYKTNRNIRFNR</sequence>
<evidence type="ECO:0000313" key="1">
    <source>
        <dbReference type="EMBL" id="MDR6969521.1"/>
    </source>
</evidence>
<dbReference type="EMBL" id="JAVDVI010000022">
    <property type="protein sequence ID" value="MDR6969521.1"/>
    <property type="molecule type" value="Genomic_DNA"/>
</dbReference>
<keyword evidence="2" id="KW-1185">Reference proteome</keyword>